<organism evidence="8 9">
    <name type="scientific">Brasilonema sennae CENA114</name>
    <dbReference type="NCBI Taxonomy" id="415709"/>
    <lineage>
        <taxon>Bacteria</taxon>
        <taxon>Bacillati</taxon>
        <taxon>Cyanobacteriota</taxon>
        <taxon>Cyanophyceae</taxon>
        <taxon>Nostocales</taxon>
        <taxon>Scytonemataceae</taxon>
        <taxon>Brasilonema</taxon>
        <taxon>Bromeliae group (in: Brasilonema)</taxon>
    </lineage>
</organism>
<evidence type="ECO:0000256" key="2">
    <source>
        <dbReference type="ARBA" id="ARBA00022692"/>
    </source>
</evidence>
<evidence type="ECO:0000259" key="7">
    <source>
        <dbReference type="PROSITE" id="PS50076"/>
    </source>
</evidence>
<dbReference type="Pfam" id="PF14559">
    <property type="entry name" value="TPR_19"/>
    <property type="match status" value="1"/>
</dbReference>
<dbReference type="InterPro" id="IPR036869">
    <property type="entry name" value="J_dom_sf"/>
</dbReference>
<feature type="transmembrane region" description="Helical" evidence="6">
    <location>
        <begin position="439"/>
        <end position="457"/>
    </location>
</feature>
<evidence type="ECO:0000256" key="5">
    <source>
        <dbReference type="PROSITE-ProRule" id="PRU00339"/>
    </source>
</evidence>
<dbReference type="InterPro" id="IPR010432">
    <property type="entry name" value="RDD"/>
</dbReference>
<dbReference type="Proteomes" id="UP000503129">
    <property type="component" value="Chromosome"/>
</dbReference>
<dbReference type="InterPro" id="IPR011990">
    <property type="entry name" value="TPR-like_helical_dom_sf"/>
</dbReference>
<gene>
    <name evidence="8" type="ORF">DP114_01310</name>
</gene>
<feature type="transmembrane region" description="Helical" evidence="6">
    <location>
        <begin position="315"/>
        <end position="336"/>
    </location>
</feature>
<dbReference type="PROSITE" id="PS50005">
    <property type="entry name" value="TPR"/>
    <property type="match status" value="1"/>
</dbReference>
<dbReference type="SUPFAM" id="SSF46565">
    <property type="entry name" value="Chaperone J-domain"/>
    <property type="match status" value="1"/>
</dbReference>
<dbReference type="EMBL" id="CP030118">
    <property type="protein sequence ID" value="QDL06729.1"/>
    <property type="molecule type" value="Genomic_DNA"/>
</dbReference>
<name>A0A856M9P5_9CYAN</name>
<feature type="domain" description="J" evidence="7">
    <location>
        <begin position="13"/>
        <end position="82"/>
    </location>
</feature>
<dbReference type="KEGG" id="bsen:DP114_01310"/>
<keyword evidence="2 6" id="KW-0812">Transmembrane</keyword>
<dbReference type="Pfam" id="PF06271">
    <property type="entry name" value="RDD"/>
    <property type="match status" value="1"/>
</dbReference>
<dbReference type="Gene3D" id="1.10.287.110">
    <property type="entry name" value="DnaJ domain"/>
    <property type="match status" value="1"/>
</dbReference>
<evidence type="ECO:0000313" key="9">
    <source>
        <dbReference type="Proteomes" id="UP000503129"/>
    </source>
</evidence>
<feature type="transmembrane region" description="Helical" evidence="6">
    <location>
        <begin position="408"/>
        <end position="427"/>
    </location>
</feature>
<proteinExistence type="predicted"/>
<dbReference type="AlphaFoldDB" id="A0A856M9P5"/>
<evidence type="ECO:0000256" key="4">
    <source>
        <dbReference type="ARBA" id="ARBA00023136"/>
    </source>
</evidence>
<evidence type="ECO:0000256" key="1">
    <source>
        <dbReference type="ARBA" id="ARBA00004141"/>
    </source>
</evidence>
<dbReference type="SUPFAM" id="SSF48452">
    <property type="entry name" value="TPR-like"/>
    <property type="match status" value="1"/>
</dbReference>
<accession>A0A856M9P5</accession>
<evidence type="ECO:0000256" key="6">
    <source>
        <dbReference type="SAM" id="Phobius"/>
    </source>
</evidence>
<keyword evidence="4 6" id="KW-0472">Membrane</keyword>
<dbReference type="PROSITE" id="PS50076">
    <property type="entry name" value="DNAJ_2"/>
    <property type="match status" value="1"/>
</dbReference>
<dbReference type="InterPro" id="IPR001623">
    <property type="entry name" value="DnaJ_domain"/>
</dbReference>
<protein>
    <recommendedName>
        <fullName evidence="7">J domain-containing protein</fullName>
    </recommendedName>
</protein>
<evidence type="ECO:0000313" key="8">
    <source>
        <dbReference type="EMBL" id="QDL06729.1"/>
    </source>
</evidence>
<comment type="subcellular location">
    <subcellularLocation>
        <location evidence="1">Membrane</location>
        <topology evidence="1">Multi-pass membrane protein</topology>
    </subcellularLocation>
</comment>
<keyword evidence="5" id="KW-0802">TPR repeat</keyword>
<feature type="transmembrane region" description="Helical" evidence="6">
    <location>
        <begin position="348"/>
        <end position="369"/>
    </location>
</feature>
<feature type="repeat" description="TPR" evidence="5">
    <location>
        <begin position="167"/>
        <end position="200"/>
    </location>
</feature>
<sequence length="504" mass="56146">METTATVVTDFIDYYQILGLEPEWDTEKLRIELRKKMAGTKARVNAATGKKKEEIDQLLKKIVKATKLLTDPEAKANYDQELAEWNRTATPEQQAAAAAVPTLPELWALIDAGRYLDAVEAGKRLINYTPDDDKAWEAYAYANFRWNDFANAIYASEQAIRCNPQNAEYYADAGQYLAAAERWNQAVAQLNRAIQIAPEQVSYKLTLADIHTKCGNWGDAEAILQGVLSQDSSNQTARSFMAIVVGARAEEKISEVISLADEGKKKEARKLLKEIKDDFEKAHKLAENDPDIRDLLNSESINVRRALGVNSYQRIFGLIVDSMLTLPGLLIASIYTSYTGYTGANATAYFFGILISILVVGYSWVYLAYKNNGQDLTKRLLGMQIVNDTEDSVPSLGKLTFRAILKPITLMVIYLVLAAMFFFSVLAGMGEANGADATGWIIGIMIGLFILSFRLLFDLLFITDKDLAPTVVGAFLFLHDKLTGTTVACSTKDDFLNFGKYHWY</sequence>
<dbReference type="InterPro" id="IPR019734">
    <property type="entry name" value="TPR_rpt"/>
</dbReference>
<keyword evidence="3 6" id="KW-1133">Transmembrane helix</keyword>
<dbReference type="Gene3D" id="1.25.40.10">
    <property type="entry name" value="Tetratricopeptide repeat domain"/>
    <property type="match status" value="1"/>
</dbReference>
<dbReference type="RefSeq" id="WP_169266979.1">
    <property type="nucleotide sequence ID" value="NZ_CAWOXK010000001.1"/>
</dbReference>
<reference evidence="8 9" key="1">
    <citation type="submission" date="2018-06" db="EMBL/GenBank/DDBJ databases">
        <title>Comparative genomics of Brasilonema spp. strains.</title>
        <authorList>
            <person name="Alvarenga D.O."/>
            <person name="Fiore M.F."/>
            <person name="Varani A.M."/>
        </authorList>
    </citation>
    <scope>NUCLEOTIDE SEQUENCE [LARGE SCALE GENOMIC DNA]</scope>
    <source>
        <strain evidence="8 9">CENA114</strain>
    </source>
</reference>
<keyword evidence="9" id="KW-1185">Reference proteome</keyword>
<evidence type="ECO:0000256" key="3">
    <source>
        <dbReference type="ARBA" id="ARBA00022989"/>
    </source>
</evidence>